<comment type="caution">
    <text evidence="11">The sequence shown here is derived from an EMBL/GenBank/DDBJ whole genome shotgun (WGS) entry which is preliminary data.</text>
</comment>
<dbReference type="Pfam" id="PF00004">
    <property type="entry name" value="AAA"/>
    <property type="match status" value="1"/>
</dbReference>
<dbReference type="InterPro" id="IPR001487">
    <property type="entry name" value="Bromodomain"/>
</dbReference>
<evidence type="ECO:0000256" key="5">
    <source>
        <dbReference type="ARBA" id="ARBA00022833"/>
    </source>
</evidence>
<dbReference type="PRINTS" id="PR00503">
    <property type="entry name" value="BROMODOMAIN"/>
</dbReference>
<feature type="region of interest" description="Disordered" evidence="9">
    <location>
        <begin position="351"/>
        <end position="377"/>
    </location>
</feature>
<keyword evidence="4" id="KW-0863">Zinc-finger</keyword>
<dbReference type="PANTHER" id="PTHR23069">
    <property type="entry name" value="AAA DOMAIN-CONTAINING"/>
    <property type="match status" value="1"/>
</dbReference>
<evidence type="ECO:0000256" key="9">
    <source>
        <dbReference type="SAM" id="MobiDB-lite"/>
    </source>
</evidence>
<feature type="compositionally biased region" description="Basic and acidic residues" evidence="9">
    <location>
        <begin position="244"/>
        <end position="257"/>
    </location>
</feature>
<feature type="domain" description="Bromo" evidence="10">
    <location>
        <begin position="1012"/>
        <end position="1082"/>
    </location>
</feature>
<evidence type="ECO:0000259" key="10">
    <source>
        <dbReference type="PROSITE" id="PS50014"/>
    </source>
</evidence>
<feature type="compositionally biased region" description="Acidic residues" evidence="9">
    <location>
        <begin position="7"/>
        <end position="16"/>
    </location>
</feature>
<dbReference type="PANTHER" id="PTHR23069:SF0">
    <property type="entry name" value="TAT-BINDING HOMOLOG 7"/>
    <property type="match status" value="1"/>
</dbReference>
<dbReference type="InterPro" id="IPR027417">
    <property type="entry name" value="P-loop_NTPase"/>
</dbReference>
<feature type="compositionally biased region" description="Basic and acidic residues" evidence="9">
    <location>
        <begin position="111"/>
        <end position="121"/>
    </location>
</feature>
<comment type="similarity">
    <text evidence="1">Belongs to the AAA ATPase family.</text>
</comment>
<dbReference type="GO" id="GO:0003682">
    <property type="term" value="F:chromatin binding"/>
    <property type="evidence" value="ECO:0007669"/>
    <property type="project" value="TreeGrafter"/>
</dbReference>
<dbReference type="InterPro" id="IPR001965">
    <property type="entry name" value="Znf_PHD"/>
</dbReference>
<keyword evidence="5" id="KW-0862">Zinc</keyword>
<evidence type="ECO:0000256" key="7">
    <source>
        <dbReference type="ARBA" id="ARBA00023117"/>
    </source>
</evidence>
<dbReference type="InterPro" id="IPR003959">
    <property type="entry name" value="ATPase_AAA_core"/>
</dbReference>
<keyword evidence="12" id="KW-1185">Reference proteome</keyword>
<dbReference type="InterPro" id="IPR013083">
    <property type="entry name" value="Znf_RING/FYVE/PHD"/>
</dbReference>
<dbReference type="GO" id="GO:0006337">
    <property type="term" value="P:nucleosome disassembly"/>
    <property type="evidence" value="ECO:0007669"/>
    <property type="project" value="TreeGrafter"/>
</dbReference>
<dbReference type="Pfam" id="PF17862">
    <property type="entry name" value="AAA_lid_3"/>
    <property type="match status" value="1"/>
</dbReference>
<keyword evidence="6" id="KW-0067">ATP-binding</keyword>
<dbReference type="FunFam" id="3.40.50.300:FF:000061">
    <property type="entry name" value="ATPase family, AAA domain-containing 2"/>
    <property type="match status" value="1"/>
</dbReference>
<dbReference type="InterPro" id="IPR003960">
    <property type="entry name" value="ATPase_AAA_CS"/>
</dbReference>
<dbReference type="SUPFAM" id="SSF47370">
    <property type="entry name" value="Bromodomain"/>
    <property type="match status" value="1"/>
</dbReference>
<proteinExistence type="inferred from homology"/>
<sequence length="1567" mass="173911">MASEQVIDIEGEDEDEGQGHGGVLGRLPHSKRSDSSEGEEEDEESDEQDDEEDPEDGDGDDDDNDAEECEEDDENDENDEDDADDENEVVVVEEETPSPPRRSSRRQSHLMTEDKLEDKRKVSGCLAKFWNRLDDPPDKRSSRSKRQSLQPDDIVDIADDAPSTSRARRLRDVHNEVEYDAVKGEPSTRRRGRRSAPAFENEDEDDAYEVEQSASSHYSFRDRRQRQSFFRYTPGDADTRPNQSRREPDKPVLDRATRYALRHQNREHGLLEQVARGTHRSKPSRRSKRVRELQDELDSINDGSDSPVPTSAGYSLRNRDTIRRTVSSYEALASAENRPKQNAYAEYLNRRKKDAYEAPHRRRRKHAASSSDEDEDRIVKRHKRELNAIMPINESGNSAQLRADVAPITLDKSVTWESVGGLKSHIDALKEMVLLPMLYPEFYAKYGVTPPSGVLFYGPPGTGKTLMARALANSCTDQHITFYMRKGADCLSKWVGEAERQLRLLFEQAKRTQPSIIFFDEIDGLAPVRSAKQDQIHASIVSTLLALMDGLDGRGRVIVIGATNRLDAIDPALRRPGRFDRELGFTLPNVEDRATMLQIHTKAWQPALAPAFRLELAKLLHGYCGADIKALCAESALVALHRTYPQVYRTNSKLAIDVGAIEVTRHDFYTAFQKVKPASHRSHQALAQPLSALLVPLLEDALHDLVARITAAFPVATQMFDRSAVPVVKGPPGPSIYIVAAHDATCHACGGDVAASLTYLCDTCPRALHHACAPVPATEGSFTCAACAVGALAGPAARLAAAQSTRLLLHGPQGMGQGALLAALLHRFERLLVFSLDLPSLLSDANHRSLEEAMLGQLKEAKKSTPSVVVLPHLDIWWQHTSATAHALLALFLTDCQHLPLLVLATAAAPWIELPAELQQLFPPGSLVVAAATPTDAARRLIFQPIFASFALPPAKAPRLAVATLPELAPVVAPVKEELLVVDDALTLKHEQDAHHLRELRIFLSMVLDYCMTQKKNAPFLSPVDPDEVPTYYSVITRPMDLSFMREKVNDGEYDTYESFLKDIQLIVRNANEFNPRGCPTRYVAHAAATMQDNVMSFGHRFRQQQGYDLFAKCREISKSREAETGKPRQRRFAPARKARLVIEDEEAADEDETATASDDAKVDDNDEMTANAPDVWPTFAVGDKVFVQKRTMPGMNKPGGAGIVSKVHDVGDGDDTLETYSVKYVLGGSEKRIHPQYMSLQCDDVLDNSTTRRKATTADAPAEWSTYAVSDKVFVQKRTMPGMNKLGGAGIVSKVHEVGDGDDTVSTYTVKYVLGGLEKRIHPQYMSRLTDDVVKDSMARRKAASDDEVEAVPTAAQLEKEHFDSVVWPTLYQEGWQRVPLAKSAGEKHAHILVSHVPTGAPTVWSRDFLAAHDDVLWFSSRREALAFIRDDPELSAKCFGLRYLNENATTTPASPRHTIKVRLEREQREAAEAFRMAQEDVPAGVPASAPPADDTDVEAHEPDFVVDEGAFMDVLADAVVKTHGWSVDKLQAEAHALYLLGQSHEASYDRTLLLEAVAARVQRYV</sequence>
<feature type="region of interest" description="Disordered" evidence="9">
    <location>
        <begin position="1142"/>
        <end position="1174"/>
    </location>
</feature>
<dbReference type="GO" id="GO:0006334">
    <property type="term" value="P:nucleosome assembly"/>
    <property type="evidence" value="ECO:0007669"/>
    <property type="project" value="TreeGrafter"/>
</dbReference>
<dbReference type="Gene3D" id="1.20.920.10">
    <property type="entry name" value="Bromodomain-like"/>
    <property type="match status" value="1"/>
</dbReference>
<dbReference type="PROSITE" id="PS50014">
    <property type="entry name" value="BROMODOMAIN_2"/>
    <property type="match status" value="1"/>
</dbReference>
<feature type="compositionally biased region" description="Acidic residues" evidence="9">
    <location>
        <begin position="36"/>
        <end position="96"/>
    </location>
</feature>
<gene>
    <name evidence="11" type="ORF">ACHHYP_02894</name>
</gene>
<dbReference type="Gene3D" id="3.40.50.300">
    <property type="entry name" value="P-loop containing nucleotide triphosphate hydrolases"/>
    <property type="match status" value="2"/>
</dbReference>
<dbReference type="SUPFAM" id="SSF57903">
    <property type="entry name" value="FYVE/PHD zinc finger"/>
    <property type="match status" value="1"/>
</dbReference>
<dbReference type="SMART" id="SM00249">
    <property type="entry name" value="PHD"/>
    <property type="match status" value="1"/>
</dbReference>
<dbReference type="Pfam" id="PF00439">
    <property type="entry name" value="Bromodomain"/>
    <property type="match status" value="1"/>
</dbReference>
<dbReference type="Proteomes" id="UP000243579">
    <property type="component" value="Unassembled WGS sequence"/>
</dbReference>
<dbReference type="GO" id="GO:0008270">
    <property type="term" value="F:zinc ion binding"/>
    <property type="evidence" value="ECO:0007669"/>
    <property type="project" value="UniProtKB-KW"/>
</dbReference>
<dbReference type="PROSITE" id="PS00633">
    <property type="entry name" value="BROMODOMAIN_1"/>
    <property type="match status" value="1"/>
</dbReference>
<dbReference type="GO" id="GO:0005524">
    <property type="term" value="F:ATP binding"/>
    <property type="evidence" value="ECO:0007669"/>
    <property type="project" value="UniProtKB-KW"/>
</dbReference>
<dbReference type="InterPro" id="IPR011011">
    <property type="entry name" value="Znf_FYVE_PHD"/>
</dbReference>
<dbReference type="SUPFAM" id="SSF52540">
    <property type="entry name" value="P-loop containing nucleoside triphosphate hydrolases"/>
    <property type="match status" value="2"/>
</dbReference>
<dbReference type="PROSITE" id="PS00674">
    <property type="entry name" value="AAA"/>
    <property type="match status" value="1"/>
</dbReference>
<feature type="compositionally biased region" description="Acidic residues" evidence="9">
    <location>
        <begin position="1144"/>
        <end position="1154"/>
    </location>
</feature>
<dbReference type="GO" id="GO:0016887">
    <property type="term" value="F:ATP hydrolysis activity"/>
    <property type="evidence" value="ECO:0007669"/>
    <property type="project" value="InterPro"/>
</dbReference>
<feature type="compositionally biased region" description="Basic residues" evidence="9">
    <location>
        <begin position="277"/>
        <end position="289"/>
    </location>
</feature>
<dbReference type="InterPro" id="IPR018359">
    <property type="entry name" value="Bromodomain_CS"/>
</dbReference>
<dbReference type="SMART" id="SM00382">
    <property type="entry name" value="AAA"/>
    <property type="match status" value="2"/>
</dbReference>
<dbReference type="GO" id="GO:0042393">
    <property type="term" value="F:histone binding"/>
    <property type="evidence" value="ECO:0007669"/>
    <property type="project" value="TreeGrafter"/>
</dbReference>
<dbReference type="GO" id="GO:0045815">
    <property type="term" value="P:transcription initiation-coupled chromatin remodeling"/>
    <property type="evidence" value="ECO:0007669"/>
    <property type="project" value="TreeGrafter"/>
</dbReference>
<feature type="region of interest" description="Disordered" evidence="9">
    <location>
        <begin position="1"/>
        <end position="319"/>
    </location>
</feature>
<dbReference type="InterPro" id="IPR036427">
    <property type="entry name" value="Bromodomain-like_sf"/>
</dbReference>
<keyword evidence="7 8" id="KW-0103">Bromodomain</keyword>
<evidence type="ECO:0000313" key="11">
    <source>
        <dbReference type="EMBL" id="OQS00673.1"/>
    </source>
</evidence>
<keyword evidence="2" id="KW-0479">Metal-binding</keyword>
<dbReference type="OrthoDB" id="5421at2759"/>
<evidence type="ECO:0000256" key="8">
    <source>
        <dbReference type="PROSITE-ProRule" id="PRU00035"/>
    </source>
</evidence>
<dbReference type="EMBL" id="JNBR01000027">
    <property type="protein sequence ID" value="OQS00673.1"/>
    <property type="molecule type" value="Genomic_DNA"/>
</dbReference>
<dbReference type="SMART" id="SM00297">
    <property type="entry name" value="BROMO"/>
    <property type="match status" value="1"/>
</dbReference>
<organism evidence="11 12">
    <name type="scientific">Achlya hypogyna</name>
    <name type="common">Oomycete</name>
    <name type="synonym">Protoachlya hypogyna</name>
    <dbReference type="NCBI Taxonomy" id="1202772"/>
    <lineage>
        <taxon>Eukaryota</taxon>
        <taxon>Sar</taxon>
        <taxon>Stramenopiles</taxon>
        <taxon>Oomycota</taxon>
        <taxon>Saprolegniomycetes</taxon>
        <taxon>Saprolegniales</taxon>
        <taxon>Achlyaceae</taxon>
        <taxon>Achlya</taxon>
    </lineage>
</organism>
<dbReference type="STRING" id="1202772.A0A1V9ZRP8"/>
<dbReference type="GO" id="GO:0005634">
    <property type="term" value="C:nucleus"/>
    <property type="evidence" value="ECO:0007669"/>
    <property type="project" value="TreeGrafter"/>
</dbReference>
<dbReference type="Gene3D" id="3.30.40.10">
    <property type="entry name" value="Zinc/RING finger domain, C3HC4 (zinc finger)"/>
    <property type="match status" value="1"/>
</dbReference>
<evidence type="ECO:0000256" key="6">
    <source>
        <dbReference type="ARBA" id="ARBA00022840"/>
    </source>
</evidence>
<evidence type="ECO:0000256" key="3">
    <source>
        <dbReference type="ARBA" id="ARBA00022741"/>
    </source>
</evidence>
<evidence type="ECO:0000256" key="1">
    <source>
        <dbReference type="ARBA" id="ARBA00006914"/>
    </source>
</evidence>
<evidence type="ECO:0000256" key="2">
    <source>
        <dbReference type="ARBA" id="ARBA00022723"/>
    </source>
</evidence>
<accession>A0A1V9ZRP8</accession>
<dbReference type="InterPro" id="IPR003593">
    <property type="entry name" value="AAA+_ATPase"/>
</dbReference>
<dbReference type="Gene3D" id="1.10.8.60">
    <property type="match status" value="1"/>
</dbReference>
<feature type="compositionally biased region" description="Acidic residues" evidence="9">
    <location>
        <begin position="200"/>
        <end position="209"/>
    </location>
</feature>
<feature type="compositionally biased region" description="Polar residues" evidence="9">
    <location>
        <begin position="301"/>
        <end position="313"/>
    </location>
</feature>
<name>A0A1V9ZRP8_ACHHY</name>
<feature type="compositionally biased region" description="Basic and acidic residues" evidence="9">
    <location>
        <begin position="170"/>
        <end position="188"/>
    </location>
</feature>
<protein>
    <submittedName>
        <fullName evidence="11">ATPase</fullName>
    </submittedName>
</protein>
<reference evidence="11 12" key="1">
    <citation type="journal article" date="2014" name="Genome Biol. Evol.">
        <title>The secreted proteins of Achlya hypogyna and Thraustotheca clavata identify the ancestral oomycete secretome and reveal gene acquisitions by horizontal gene transfer.</title>
        <authorList>
            <person name="Misner I."/>
            <person name="Blouin N."/>
            <person name="Leonard G."/>
            <person name="Richards T.A."/>
            <person name="Lane C.E."/>
        </authorList>
    </citation>
    <scope>NUCLEOTIDE SEQUENCE [LARGE SCALE GENOMIC DNA]</scope>
    <source>
        <strain evidence="11 12">ATCC 48635</strain>
    </source>
</reference>
<evidence type="ECO:0000256" key="4">
    <source>
        <dbReference type="ARBA" id="ARBA00022771"/>
    </source>
</evidence>
<dbReference type="InterPro" id="IPR045199">
    <property type="entry name" value="ATAD2-like"/>
</dbReference>
<keyword evidence="3" id="KW-0547">Nucleotide-binding</keyword>
<evidence type="ECO:0000313" key="12">
    <source>
        <dbReference type="Proteomes" id="UP000243579"/>
    </source>
</evidence>
<dbReference type="InterPro" id="IPR041569">
    <property type="entry name" value="AAA_lid_3"/>
</dbReference>
<feature type="compositionally biased region" description="Basic and acidic residues" evidence="9">
    <location>
        <begin position="131"/>
        <end position="141"/>
    </location>
</feature>